<evidence type="ECO:0000313" key="13">
    <source>
        <dbReference type="Proteomes" id="UP000030408"/>
    </source>
</evidence>
<evidence type="ECO:0000256" key="2">
    <source>
        <dbReference type="ARBA" id="ARBA00022490"/>
    </source>
</evidence>
<dbReference type="EMBL" id="JPVO01000052">
    <property type="protein sequence ID" value="KGR75092.1"/>
    <property type="molecule type" value="Genomic_DNA"/>
</dbReference>
<dbReference type="Pfam" id="PF01507">
    <property type="entry name" value="PAPS_reduct"/>
    <property type="match status" value="1"/>
</dbReference>
<comment type="catalytic activity">
    <reaction evidence="10">
        <text>[thioredoxin]-disulfide + sulfite + AMP + 2 H(+) = adenosine 5'-phosphosulfate + [thioredoxin]-dithiol</text>
        <dbReference type="Rhea" id="RHEA:21976"/>
        <dbReference type="Rhea" id="RHEA-COMP:10698"/>
        <dbReference type="Rhea" id="RHEA-COMP:10700"/>
        <dbReference type="ChEBI" id="CHEBI:15378"/>
        <dbReference type="ChEBI" id="CHEBI:17359"/>
        <dbReference type="ChEBI" id="CHEBI:29950"/>
        <dbReference type="ChEBI" id="CHEBI:50058"/>
        <dbReference type="ChEBI" id="CHEBI:58243"/>
        <dbReference type="ChEBI" id="CHEBI:456215"/>
        <dbReference type="EC" id="1.8.4.10"/>
    </reaction>
</comment>
<dbReference type="Proteomes" id="UP000030408">
    <property type="component" value="Unassembled WGS sequence"/>
</dbReference>
<accession>A0A0A3IJP2</accession>
<name>A0A0A3IJP2_9BACL</name>
<proteinExistence type="inferred from homology"/>
<dbReference type="InterPro" id="IPR002500">
    <property type="entry name" value="PAPS_reduct_dom"/>
</dbReference>
<dbReference type="HAMAP" id="MF_00063">
    <property type="entry name" value="CysH"/>
    <property type="match status" value="1"/>
</dbReference>
<dbReference type="FunFam" id="3.40.50.620:FF:000095">
    <property type="entry name" value="Phosphoadenosine phosphosulfate reductase"/>
    <property type="match status" value="1"/>
</dbReference>
<dbReference type="EC" id="1.8.4.10" evidence="6 10"/>
<feature type="domain" description="Phosphoadenosine phosphosulphate reductase" evidence="11">
    <location>
        <begin position="38"/>
        <end position="209"/>
    </location>
</feature>
<feature type="binding site" evidence="10">
    <location>
        <position position="206"/>
    </location>
    <ligand>
        <name>[4Fe-4S] cluster</name>
        <dbReference type="ChEBI" id="CHEBI:49883"/>
    </ligand>
</feature>
<dbReference type="PIRSF" id="PIRSF000857">
    <property type="entry name" value="PAPS_reductase"/>
    <property type="match status" value="1"/>
</dbReference>
<dbReference type="Gene3D" id="3.40.50.620">
    <property type="entry name" value="HUPs"/>
    <property type="match status" value="1"/>
</dbReference>
<evidence type="ECO:0000256" key="3">
    <source>
        <dbReference type="ARBA" id="ARBA00023002"/>
    </source>
</evidence>
<dbReference type="PANTHER" id="PTHR46509">
    <property type="entry name" value="PHOSPHOADENOSINE PHOSPHOSULFATE REDUCTASE"/>
    <property type="match status" value="1"/>
</dbReference>
<organism evidence="12 13">
    <name type="scientific">Ureibacillus sinduriensis BLB-1 = JCM 15800</name>
    <dbReference type="NCBI Taxonomy" id="1384057"/>
    <lineage>
        <taxon>Bacteria</taxon>
        <taxon>Bacillati</taxon>
        <taxon>Bacillota</taxon>
        <taxon>Bacilli</taxon>
        <taxon>Bacillales</taxon>
        <taxon>Caryophanaceae</taxon>
        <taxon>Ureibacillus</taxon>
    </lineage>
</organism>
<comment type="similarity">
    <text evidence="1 10">Belongs to the PAPS reductase family. CysH subfamily.</text>
</comment>
<protein>
    <recommendedName>
        <fullName evidence="7 10">Adenosine 5'-phosphosulfate reductase</fullName>
        <shortName evidence="10">APS reductase</shortName>
        <ecNumber evidence="6 10">1.8.4.10</ecNumber>
    </recommendedName>
    <alternativeName>
        <fullName evidence="9 10">5'-adenylylsulfate reductase</fullName>
    </alternativeName>
    <alternativeName>
        <fullName evidence="8 10">Thioredoxin-dependent 5'-adenylylsulfate reductase</fullName>
    </alternativeName>
</protein>
<feature type="binding site" evidence="10">
    <location>
        <position position="120"/>
    </location>
    <ligand>
        <name>[4Fe-4S] cluster</name>
        <dbReference type="ChEBI" id="CHEBI:49883"/>
    </ligand>
</feature>
<keyword evidence="10" id="KW-0411">Iron-sulfur</keyword>
<evidence type="ECO:0000256" key="6">
    <source>
        <dbReference type="ARBA" id="ARBA00024386"/>
    </source>
</evidence>
<evidence type="ECO:0000256" key="4">
    <source>
        <dbReference type="ARBA" id="ARBA00024298"/>
    </source>
</evidence>
<dbReference type="PANTHER" id="PTHR46509:SF1">
    <property type="entry name" value="PHOSPHOADENOSINE PHOSPHOSULFATE REDUCTASE"/>
    <property type="match status" value="1"/>
</dbReference>
<dbReference type="AlphaFoldDB" id="A0A0A3IJP2"/>
<dbReference type="GO" id="GO:0019344">
    <property type="term" value="P:cysteine biosynthetic process"/>
    <property type="evidence" value="ECO:0007669"/>
    <property type="project" value="InterPro"/>
</dbReference>
<dbReference type="NCBIfam" id="TIGR00434">
    <property type="entry name" value="cysH"/>
    <property type="match status" value="1"/>
</dbReference>
<dbReference type="NCBIfam" id="NF002537">
    <property type="entry name" value="PRK02090.1"/>
    <property type="match status" value="1"/>
</dbReference>
<dbReference type="NCBIfam" id="TIGR02055">
    <property type="entry name" value="APS_reductase"/>
    <property type="match status" value="1"/>
</dbReference>
<sequence length="233" mass="26871">MLTYTSWNESAVQFEVDEAHKGALNVLQWAYSHYGDEVVYACSFGIEGIVLIDLISKVKPDAKIIFLDTDVHFKETYETIQKVKENYPGLQIELKKPALTLEEQAQQFGEELWKTNPNKCCEIRKLTPLRETLSGSKAWISGLRRDQSETRKNTEFINKDNKFESVKICPLVHWTWKDVWRYVSKNNLTYNPLHDQGYPSIGCSHCTKPAFTMDDLRSGRWSGSNKTECGLHD</sequence>
<evidence type="ECO:0000259" key="11">
    <source>
        <dbReference type="Pfam" id="PF01507"/>
    </source>
</evidence>
<dbReference type="GO" id="GO:0043866">
    <property type="term" value="F:adenylyl-sulfate reductase (thioredoxin) activity"/>
    <property type="evidence" value="ECO:0007669"/>
    <property type="project" value="UniProtKB-EC"/>
</dbReference>
<evidence type="ECO:0000256" key="10">
    <source>
        <dbReference type="HAMAP-Rule" id="MF_00063"/>
    </source>
</evidence>
<dbReference type="CDD" id="cd23945">
    <property type="entry name" value="PAPS_reductase"/>
    <property type="match status" value="1"/>
</dbReference>
<dbReference type="GO" id="GO:0070814">
    <property type="term" value="P:hydrogen sulfide biosynthetic process"/>
    <property type="evidence" value="ECO:0007669"/>
    <property type="project" value="UniProtKB-UniRule"/>
</dbReference>
<dbReference type="RefSeq" id="WP_036201091.1">
    <property type="nucleotide sequence ID" value="NZ_AVCY01000004.1"/>
</dbReference>
<keyword evidence="10" id="KW-0479">Metal-binding</keyword>
<evidence type="ECO:0000256" key="5">
    <source>
        <dbReference type="ARBA" id="ARBA00024327"/>
    </source>
</evidence>
<comment type="cofactor">
    <cofactor evidence="10">
        <name>[4Fe-4S] cluster</name>
        <dbReference type="ChEBI" id="CHEBI:49883"/>
    </cofactor>
    <text evidence="10">Binds 1 [4Fe-4S] cluster per subunit.</text>
</comment>
<dbReference type="GO" id="GO:0005737">
    <property type="term" value="C:cytoplasm"/>
    <property type="evidence" value="ECO:0007669"/>
    <property type="project" value="UniProtKB-SubCell"/>
</dbReference>
<dbReference type="GO" id="GO:0004604">
    <property type="term" value="F:phosphoadenylyl-sulfate reductase (thioredoxin) activity"/>
    <property type="evidence" value="ECO:0007669"/>
    <property type="project" value="UniProtKB-UniRule"/>
</dbReference>
<dbReference type="OrthoDB" id="9772604at2"/>
<reference evidence="12 13" key="1">
    <citation type="submission" date="2014-02" db="EMBL/GenBank/DDBJ databases">
        <title>Draft genome sequence of Lysinibacillus sinduriensis JCM 15800.</title>
        <authorList>
            <person name="Zhang F."/>
            <person name="Wang G."/>
            <person name="Zhang L."/>
        </authorList>
    </citation>
    <scope>NUCLEOTIDE SEQUENCE [LARGE SCALE GENOMIC DNA]</scope>
    <source>
        <strain evidence="12 13">JCM 15800</strain>
    </source>
</reference>
<dbReference type="InterPro" id="IPR014729">
    <property type="entry name" value="Rossmann-like_a/b/a_fold"/>
</dbReference>
<dbReference type="GO" id="GO:0046872">
    <property type="term" value="F:metal ion binding"/>
    <property type="evidence" value="ECO:0007669"/>
    <property type="project" value="UniProtKB-KW"/>
</dbReference>
<evidence type="ECO:0000256" key="8">
    <source>
        <dbReference type="ARBA" id="ARBA00030894"/>
    </source>
</evidence>
<evidence type="ECO:0000256" key="9">
    <source>
        <dbReference type="ARBA" id="ARBA00032041"/>
    </source>
</evidence>
<dbReference type="GO" id="GO:0051539">
    <property type="term" value="F:4 iron, 4 sulfur cluster binding"/>
    <property type="evidence" value="ECO:0007669"/>
    <property type="project" value="UniProtKB-UniRule"/>
</dbReference>
<dbReference type="SUPFAM" id="SSF52402">
    <property type="entry name" value="Adenine nucleotide alpha hydrolases-like"/>
    <property type="match status" value="1"/>
</dbReference>
<comment type="caution">
    <text evidence="12">The sequence shown here is derived from an EMBL/GenBank/DDBJ whole genome shotgun (WGS) entry which is preliminary data.</text>
</comment>
<keyword evidence="13" id="KW-1185">Reference proteome</keyword>
<comment type="pathway">
    <text evidence="5 10">Sulfur metabolism; hydrogen sulfide biosynthesis; sulfite from sulfate.</text>
</comment>
<dbReference type="eggNOG" id="COG0175">
    <property type="taxonomic scope" value="Bacteria"/>
</dbReference>
<dbReference type="InterPro" id="IPR011798">
    <property type="entry name" value="APS_reductase"/>
</dbReference>
<feature type="binding site" evidence="10">
    <location>
        <position position="203"/>
    </location>
    <ligand>
        <name>[4Fe-4S] cluster</name>
        <dbReference type="ChEBI" id="CHEBI:49883"/>
    </ligand>
</feature>
<dbReference type="STRING" id="1384057.CD33_12515"/>
<dbReference type="InterPro" id="IPR004511">
    <property type="entry name" value="PAPS/APS_Rdtase"/>
</dbReference>
<evidence type="ECO:0000256" key="1">
    <source>
        <dbReference type="ARBA" id="ARBA00009732"/>
    </source>
</evidence>
<comment type="subcellular location">
    <subcellularLocation>
        <location evidence="10">Cytoplasm</location>
    </subcellularLocation>
</comment>
<evidence type="ECO:0000256" key="7">
    <source>
        <dbReference type="ARBA" id="ARBA00029514"/>
    </source>
</evidence>
<gene>
    <name evidence="10" type="primary">cysH</name>
    <name evidence="12" type="ORF">CD33_12515</name>
</gene>
<keyword evidence="2 10" id="KW-0963">Cytoplasm</keyword>
<dbReference type="GO" id="GO:0019379">
    <property type="term" value="P:sulfate assimilation, phosphoadenylyl sulfate reduction by phosphoadenylyl-sulfate reductase (thioredoxin)"/>
    <property type="evidence" value="ECO:0007669"/>
    <property type="project" value="UniProtKB-UniRule"/>
</dbReference>
<comment type="function">
    <text evidence="4 10">Catalyzes the formation of sulfite from adenosine 5'-phosphosulfate (APS) using thioredoxin as an electron donor.</text>
</comment>
<evidence type="ECO:0000313" key="12">
    <source>
        <dbReference type="EMBL" id="KGR75092.1"/>
    </source>
</evidence>
<feature type="active site" description="Nucleophile; cysteine thiosulfonate intermediate" evidence="10">
    <location>
        <position position="229"/>
    </location>
</feature>
<feature type="binding site" evidence="10">
    <location>
        <position position="121"/>
    </location>
    <ligand>
        <name>[4Fe-4S] cluster</name>
        <dbReference type="ChEBI" id="CHEBI:49883"/>
    </ligand>
</feature>
<keyword evidence="3 10" id="KW-0560">Oxidoreductase</keyword>
<keyword evidence="10" id="KW-0408">Iron</keyword>